<comment type="caution">
    <text evidence="2">The sequence shown here is derived from an EMBL/GenBank/DDBJ whole genome shotgun (WGS) entry which is preliminary data.</text>
</comment>
<reference evidence="2 3" key="1">
    <citation type="journal article" date="2014" name="Agronomy (Basel)">
        <title>A Draft Genome Sequence for Ensete ventricosum, the Drought-Tolerant Tree Against Hunger.</title>
        <authorList>
            <person name="Harrison J."/>
            <person name="Moore K.A."/>
            <person name="Paszkiewicz K."/>
            <person name="Jones T."/>
            <person name="Grant M."/>
            <person name="Ambacheew D."/>
            <person name="Muzemil S."/>
            <person name="Studholme D.J."/>
        </authorList>
    </citation>
    <scope>NUCLEOTIDE SEQUENCE [LARGE SCALE GENOMIC DNA]</scope>
</reference>
<evidence type="ECO:0000313" key="2">
    <source>
        <dbReference type="EMBL" id="RRT43675.1"/>
    </source>
</evidence>
<organism evidence="2 3">
    <name type="scientific">Ensete ventricosum</name>
    <name type="common">Abyssinian banana</name>
    <name type="synonym">Musa ensete</name>
    <dbReference type="NCBI Taxonomy" id="4639"/>
    <lineage>
        <taxon>Eukaryota</taxon>
        <taxon>Viridiplantae</taxon>
        <taxon>Streptophyta</taxon>
        <taxon>Embryophyta</taxon>
        <taxon>Tracheophyta</taxon>
        <taxon>Spermatophyta</taxon>
        <taxon>Magnoliopsida</taxon>
        <taxon>Liliopsida</taxon>
        <taxon>Zingiberales</taxon>
        <taxon>Musaceae</taxon>
        <taxon>Ensete</taxon>
    </lineage>
</organism>
<evidence type="ECO:0000313" key="3">
    <source>
        <dbReference type="Proteomes" id="UP000287651"/>
    </source>
</evidence>
<feature type="region of interest" description="Disordered" evidence="1">
    <location>
        <begin position="25"/>
        <end position="53"/>
    </location>
</feature>
<dbReference type="Proteomes" id="UP000287651">
    <property type="component" value="Unassembled WGS sequence"/>
</dbReference>
<dbReference type="AlphaFoldDB" id="A0A426XW00"/>
<gene>
    <name evidence="2" type="ORF">B296_00004198</name>
</gene>
<proteinExistence type="predicted"/>
<name>A0A426XW00_ENSVE</name>
<sequence>MKQELGRRLLQDPISLLAFDGCSDRERPQAYRPQSLKKNRKGDRDQPLKQEEEKLRLPWKRASVLPLRGGRSQGGRVVEDRSLLLEMSIDHITSMYAPTLVTTWRKHEIEVGGSSSAYFTISKVPRADNSQADPLARLASTYTSGGCPRKVERLLKLTIATSEVATTEVDHN</sequence>
<protein>
    <submittedName>
        <fullName evidence="2">Uncharacterized protein</fullName>
    </submittedName>
</protein>
<feature type="compositionally biased region" description="Basic and acidic residues" evidence="1">
    <location>
        <begin position="42"/>
        <end position="53"/>
    </location>
</feature>
<dbReference type="EMBL" id="AMZH03016973">
    <property type="protein sequence ID" value="RRT43675.1"/>
    <property type="molecule type" value="Genomic_DNA"/>
</dbReference>
<accession>A0A426XW00</accession>
<evidence type="ECO:0000256" key="1">
    <source>
        <dbReference type="SAM" id="MobiDB-lite"/>
    </source>
</evidence>